<dbReference type="PIRSF" id="PIRSF038186">
    <property type="entry name" value="ITPK"/>
    <property type="match status" value="1"/>
</dbReference>
<evidence type="ECO:0000256" key="8">
    <source>
        <dbReference type="ARBA" id="ARBA00022842"/>
    </source>
</evidence>
<comment type="similarity">
    <text evidence="1 9">Belongs to the ITPK1 family.</text>
</comment>
<evidence type="ECO:0000313" key="11">
    <source>
        <dbReference type="EMBL" id="MED6149849.1"/>
    </source>
</evidence>
<feature type="domain" description="ATP-grasp" evidence="10">
    <location>
        <begin position="161"/>
        <end position="367"/>
    </location>
</feature>
<dbReference type="PROSITE" id="PS50975">
    <property type="entry name" value="ATP_GRASP"/>
    <property type="match status" value="1"/>
</dbReference>
<comment type="catalytic activity">
    <reaction evidence="9">
        <text>1D-myo-inositol 3,4,5,6-tetrakisphosphate + ATP = 1D-myo-inositol 1,3,4,5,6-pentakisphosphate + ADP + H(+)</text>
        <dbReference type="Rhea" id="RHEA:12452"/>
        <dbReference type="ChEBI" id="CHEBI:15378"/>
        <dbReference type="ChEBI" id="CHEBI:30616"/>
        <dbReference type="ChEBI" id="CHEBI:57539"/>
        <dbReference type="ChEBI" id="CHEBI:57733"/>
        <dbReference type="ChEBI" id="CHEBI:456216"/>
        <dbReference type="EC" id="2.7.1.134"/>
    </reaction>
</comment>
<evidence type="ECO:0000256" key="7">
    <source>
        <dbReference type="ARBA" id="ARBA00022840"/>
    </source>
</evidence>
<evidence type="ECO:0000256" key="9">
    <source>
        <dbReference type="PIRNR" id="PIRNR038186"/>
    </source>
</evidence>
<dbReference type="PANTHER" id="PTHR14217:SF40">
    <property type="entry name" value="INOSITOL-TETRAKISPHOSPHATE 1-KINASE 2"/>
    <property type="match status" value="1"/>
</dbReference>
<dbReference type="EC" id="2.7.1.134" evidence="9"/>
<dbReference type="Proteomes" id="UP001341840">
    <property type="component" value="Unassembled WGS sequence"/>
</dbReference>
<reference evidence="11 12" key="1">
    <citation type="journal article" date="2023" name="Plants (Basel)">
        <title>Bridging the Gap: Combining Genomics and Transcriptomics Approaches to Understand Stylosanthes scabra, an Orphan Legume from the Brazilian Caatinga.</title>
        <authorList>
            <person name="Ferreira-Neto J.R.C."/>
            <person name="da Silva M.D."/>
            <person name="Binneck E."/>
            <person name="de Melo N.F."/>
            <person name="da Silva R.H."/>
            <person name="de Melo A.L.T.M."/>
            <person name="Pandolfi V."/>
            <person name="Bustamante F.O."/>
            <person name="Brasileiro-Vidal A.C."/>
            <person name="Benko-Iseppon A.M."/>
        </authorList>
    </citation>
    <scope>NUCLEOTIDE SEQUENCE [LARGE SCALE GENOMIC DNA]</scope>
    <source>
        <tissue evidence="11">Leaves</tissue>
    </source>
</reference>
<comment type="subunit">
    <text evidence="2 9">Monomer.</text>
</comment>
<dbReference type="InterPro" id="IPR041429">
    <property type="entry name" value="ITPK1_N"/>
</dbReference>
<keyword evidence="3 9" id="KW-0808">Transferase</keyword>
<dbReference type="EMBL" id="JASCZI010091301">
    <property type="protein sequence ID" value="MED6149849.1"/>
    <property type="molecule type" value="Genomic_DNA"/>
</dbReference>
<keyword evidence="12" id="KW-1185">Reference proteome</keyword>
<dbReference type="SUPFAM" id="SSF56059">
    <property type="entry name" value="Glutathione synthetase ATP-binding domain-like"/>
    <property type="match status" value="1"/>
</dbReference>
<keyword evidence="5 9" id="KW-0547">Nucleotide-binding</keyword>
<gene>
    <name evidence="11" type="ORF">PIB30_066538</name>
</gene>
<comment type="function">
    <text evidence="9">Kinase that can phosphorylate various inositol polyphosphate such as Ins(3,4,5,6)P4 or Ins(1,3,4)P3.</text>
</comment>
<evidence type="ECO:0000256" key="4">
    <source>
        <dbReference type="ARBA" id="ARBA00022723"/>
    </source>
</evidence>
<keyword evidence="4 9" id="KW-0479">Metal-binding</keyword>
<dbReference type="PANTHER" id="PTHR14217">
    <property type="entry name" value="INOSITOL-TETRAKISPHOSPHATE 1-KINASE"/>
    <property type="match status" value="1"/>
</dbReference>
<evidence type="ECO:0000256" key="5">
    <source>
        <dbReference type="ARBA" id="ARBA00022741"/>
    </source>
</evidence>
<proteinExistence type="inferred from homology"/>
<evidence type="ECO:0000256" key="1">
    <source>
        <dbReference type="ARBA" id="ARBA00009601"/>
    </source>
</evidence>
<sequence>MASIEGISTNVICLYRQSGTSSKCMPLPPFRSAKAKYHLQFCITTFHRHNARDMSELEGPSPSRYQVGFALEPKKVKSFLQNSLIQHAINHGIQLIQIDLTIPIDQQQTQFNCIIHKLHSPQWTQQLRHFSLHNPSIPIIDPPDSVDRLHHRVTMLDSVTKLSLQNDAVSVSIPKQAVANDEITALEGLDSLNLRFPVIAKPLEADGSASSHNLCMVFDREGLKSLNYPVVVQEFVNHGGAVFKIYVAGRHVTCVKRKSLADITEEEMKNLKGAVPFSHVSNMKGSREKEEEGEGVEMPPEGLVSELGRALRKALGLNLFNVDVIRDANDDIRYLVIDINYFPGYAKLPSYETFFTNFLLDVVQGKNTA</sequence>
<evidence type="ECO:0000259" key="10">
    <source>
        <dbReference type="PROSITE" id="PS50975"/>
    </source>
</evidence>
<dbReference type="Pfam" id="PF05770">
    <property type="entry name" value="Ins134_P3_kin"/>
    <property type="match status" value="1"/>
</dbReference>
<dbReference type="InterPro" id="IPR011761">
    <property type="entry name" value="ATP-grasp"/>
</dbReference>
<dbReference type="InterPro" id="IPR008656">
    <property type="entry name" value="Inositol_tetrakis-P_1-kinase"/>
</dbReference>
<organism evidence="11 12">
    <name type="scientific">Stylosanthes scabra</name>
    <dbReference type="NCBI Taxonomy" id="79078"/>
    <lineage>
        <taxon>Eukaryota</taxon>
        <taxon>Viridiplantae</taxon>
        <taxon>Streptophyta</taxon>
        <taxon>Embryophyta</taxon>
        <taxon>Tracheophyta</taxon>
        <taxon>Spermatophyta</taxon>
        <taxon>Magnoliopsida</taxon>
        <taxon>eudicotyledons</taxon>
        <taxon>Gunneridae</taxon>
        <taxon>Pentapetalae</taxon>
        <taxon>rosids</taxon>
        <taxon>fabids</taxon>
        <taxon>Fabales</taxon>
        <taxon>Fabaceae</taxon>
        <taxon>Papilionoideae</taxon>
        <taxon>50 kb inversion clade</taxon>
        <taxon>dalbergioids sensu lato</taxon>
        <taxon>Dalbergieae</taxon>
        <taxon>Pterocarpus clade</taxon>
        <taxon>Stylosanthes</taxon>
    </lineage>
</organism>
<accession>A0ABU6TMY3</accession>
<evidence type="ECO:0000256" key="6">
    <source>
        <dbReference type="ARBA" id="ARBA00022777"/>
    </source>
</evidence>
<keyword evidence="7 9" id="KW-0067">ATP-binding</keyword>
<evidence type="ECO:0000256" key="2">
    <source>
        <dbReference type="ARBA" id="ARBA00011245"/>
    </source>
</evidence>
<protein>
    <recommendedName>
        <fullName evidence="9">Inositol-tetrakisphosphate 1-kinase</fullName>
        <ecNumber evidence="9">2.7.1.134</ecNumber>
    </recommendedName>
</protein>
<dbReference type="Pfam" id="PF17927">
    <property type="entry name" value="Ins134_P3_kin_N"/>
    <property type="match status" value="1"/>
</dbReference>
<comment type="caution">
    <text evidence="11">The sequence shown here is derived from an EMBL/GenBank/DDBJ whole genome shotgun (WGS) entry which is preliminary data.</text>
</comment>
<evidence type="ECO:0000313" key="12">
    <source>
        <dbReference type="Proteomes" id="UP001341840"/>
    </source>
</evidence>
<dbReference type="InterPro" id="IPR040464">
    <property type="entry name" value="InsP(3)kin_ATP-grasp"/>
</dbReference>
<comment type="cofactor">
    <cofactor evidence="9">
        <name>Mg(2+)</name>
        <dbReference type="ChEBI" id="CHEBI:18420"/>
    </cofactor>
    <text evidence="9">Binds 2 magnesium ions per subunit.</text>
</comment>
<keyword evidence="6 9" id="KW-0418">Kinase</keyword>
<keyword evidence="8 9" id="KW-0460">Magnesium</keyword>
<evidence type="ECO:0000256" key="3">
    <source>
        <dbReference type="ARBA" id="ARBA00022679"/>
    </source>
</evidence>
<name>A0ABU6TMY3_9FABA</name>
<dbReference type="Gene3D" id="3.30.470.20">
    <property type="entry name" value="ATP-grasp fold, B domain"/>
    <property type="match status" value="1"/>
</dbReference>